<protein>
    <recommendedName>
        <fullName evidence="3">DUF1918 domain-containing protein</fullName>
    </recommendedName>
</protein>
<keyword evidence="2" id="KW-1185">Reference proteome</keyword>
<dbReference type="EMBL" id="JACHML010000001">
    <property type="protein sequence ID" value="MBB6390178.1"/>
    <property type="molecule type" value="Genomic_DNA"/>
</dbReference>
<comment type="caution">
    <text evidence="1">The sequence shown here is derived from an EMBL/GenBank/DDBJ whole genome shotgun (WGS) entry which is preliminary data.</text>
</comment>
<evidence type="ECO:0000313" key="2">
    <source>
        <dbReference type="Proteomes" id="UP000537775"/>
    </source>
</evidence>
<accession>A0A7X0FMD6</accession>
<evidence type="ECO:0008006" key="3">
    <source>
        <dbReference type="Google" id="ProtNLM"/>
    </source>
</evidence>
<dbReference type="RefSeq" id="WP_184749427.1">
    <property type="nucleotide sequence ID" value="NZ_BAAAJR010000003.1"/>
</dbReference>
<gene>
    <name evidence="1" type="ORF">HD594_000491</name>
</gene>
<dbReference type="Proteomes" id="UP000537775">
    <property type="component" value="Unassembled WGS sequence"/>
</dbReference>
<evidence type="ECO:0000313" key="1">
    <source>
        <dbReference type="EMBL" id="MBB6390178.1"/>
    </source>
</evidence>
<name>A0A7X0FMD6_9MICO</name>
<organism evidence="1 2">
    <name type="scientific">Microbacterium thalassium</name>
    <dbReference type="NCBI Taxonomy" id="362649"/>
    <lineage>
        <taxon>Bacteria</taxon>
        <taxon>Bacillati</taxon>
        <taxon>Actinomycetota</taxon>
        <taxon>Actinomycetes</taxon>
        <taxon>Micrococcales</taxon>
        <taxon>Microbacteriaceae</taxon>
        <taxon>Microbacterium</taxon>
    </lineage>
</organism>
<proteinExistence type="predicted"/>
<dbReference type="AlphaFoldDB" id="A0A7X0FMD6"/>
<sequence length="56" mass="5846">MTDTVFKPGDDVFTPGARGTVIDVRPTPSGKWVFGVENTAGTVAYFTAGALRLAEG</sequence>
<reference evidence="1 2" key="1">
    <citation type="submission" date="2020-08" db="EMBL/GenBank/DDBJ databases">
        <title>Sequencing the genomes of 1000 actinobacteria strains.</title>
        <authorList>
            <person name="Klenk H.-P."/>
        </authorList>
    </citation>
    <scope>NUCLEOTIDE SEQUENCE [LARGE SCALE GENOMIC DNA]</scope>
    <source>
        <strain evidence="1 2">DSM 12511</strain>
    </source>
</reference>